<dbReference type="RefSeq" id="WP_184473980.1">
    <property type="nucleotide sequence ID" value="NZ_JACHOV010000001.1"/>
</dbReference>
<keyword evidence="2" id="KW-1185">Reference proteome</keyword>
<name>A0A840HRB5_9SPHN</name>
<evidence type="ECO:0000313" key="1">
    <source>
        <dbReference type="EMBL" id="MBB4640150.1"/>
    </source>
</evidence>
<accession>A0A840HRB5</accession>
<sequence length="62" mass="7393">MSQAEFYRARVREAEEQVHSATLDNVRDRNQRALDAWLKLAERAERTDRDREIRRIAAEHEG</sequence>
<comment type="caution">
    <text evidence="1">The sequence shown here is derived from an EMBL/GenBank/DDBJ whole genome shotgun (WGS) entry which is preliminary data.</text>
</comment>
<dbReference type="AlphaFoldDB" id="A0A840HRB5"/>
<protein>
    <submittedName>
        <fullName evidence="1">Uncharacterized protein</fullName>
    </submittedName>
</protein>
<dbReference type="EMBL" id="JACHOV010000001">
    <property type="protein sequence ID" value="MBB4640150.1"/>
    <property type="molecule type" value="Genomic_DNA"/>
</dbReference>
<dbReference type="Proteomes" id="UP000575068">
    <property type="component" value="Unassembled WGS sequence"/>
</dbReference>
<gene>
    <name evidence="1" type="ORF">HNQ99_000430</name>
</gene>
<reference evidence="1 2" key="1">
    <citation type="submission" date="2020-08" db="EMBL/GenBank/DDBJ databases">
        <title>Genomic Encyclopedia of Type Strains, Phase IV (KMG-IV): sequencing the most valuable type-strain genomes for metagenomic binning, comparative biology and taxonomic classification.</title>
        <authorList>
            <person name="Goeker M."/>
        </authorList>
    </citation>
    <scope>NUCLEOTIDE SEQUENCE [LARGE SCALE GENOMIC DNA]</scope>
    <source>
        <strain evidence="1 2">DSM 7465</strain>
    </source>
</reference>
<evidence type="ECO:0000313" key="2">
    <source>
        <dbReference type="Proteomes" id="UP000575068"/>
    </source>
</evidence>
<proteinExistence type="predicted"/>
<organism evidence="1 2">
    <name type="scientific">Rhizorhapis suberifaciens</name>
    <name type="common">corky root of lettuce</name>
    <dbReference type="NCBI Taxonomy" id="13656"/>
    <lineage>
        <taxon>Bacteria</taxon>
        <taxon>Pseudomonadati</taxon>
        <taxon>Pseudomonadota</taxon>
        <taxon>Alphaproteobacteria</taxon>
        <taxon>Sphingomonadales</taxon>
        <taxon>Sphingomonadaceae</taxon>
        <taxon>Rhizorhapis</taxon>
    </lineage>
</organism>